<comment type="caution">
    <text evidence="2">The sequence shown here is derived from an EMBL/GenBank/DDBJ whole genome shotgun (WGS) entry which is preliminary data.</text>
</comment>
<dbReference type="AlphaFoldDB" id="A0A7J0F2E1"/>
<keyword evidence="2" id="KW-0808">Transferase</keyword>
<sequence length="128" mass="14177">MPLSVEIHLPAELAVAARILAGHVVSGVGGARLHRLLVTGLHQLHQALTPPRIRCRPEQRLPPRRRQRVTERREDEAGRRASRRRRRRQRPDPGGATAARGCASMRGGLGAPSNRLSQIQDLIIYASI</sequence>
<proteinExistence type="predicted"/>
<dbReference type="GO" id="GO:0008168">
    <property type="term" value="F:methyltransferase activity"/>
    <property type="evidence" value="ECO:0007669"/>
    <property type="project" value="UniProtKB-KW"/>
</dbReference>
<feature type="compositionally biased region" description="Basic and acidic residues" evidence="1">
    <location>
        <begin position="68"/>
        <end position="79"/>
    </location>
</feature>
<reference evidence="2 3" key="1">
    <citation type="submission" date="2019-07" db="EMBL/GenBank/DDBJ databases">
        <title>De Novo Assembly of kiwifruit Actinidia rufa.</title>
        <authorList>
            <person name="Sugita-Konishi S."/>
            <person name="Sato K."/>
            <person name="Mori E."/>
            <person name="Abe Y."/>
            <person name="Kisaki G."/>
            <person name="Hamano K."/>
            <person name="Suezawa K."/>
            <person name="Otani M."/>
            <person name="Fukuda T."/>
            <person name="Manabe T."/>
            <person name="Gomi K."/>
            <person name="Tabuchi M."/>
            <person name="Akimitsu K."/>
            <person name="Kataoka I."/>
        </authorList>
    </citation>
    <scope>NUCLEOTIDE SEQUENCE [LARGE SCALE GENOMIC DNA]</scope>
    <source>
        <strain evidence="3">cv. Fuchu</strain>
    </source>
</reference>
<organism evidence="2 3">
    <name type="scientific">Actinidia rufa</name>
    <dbReference type="NCBI Taxonomy" id="165716"/>
    <lineage>
        <taxon>Eukaryota</taxon>
        <taxon>Viridiplantae</taxon>
        <taxon>Streptophyta</taxon>
        <taxon>Embryophyta</taxon>
        <taxon>Tracheophyta</taxon>
        <taxon>Spermatophyta</taxon>
        <taxon>Magnoliopsida</taxon>
        <taxon>eudicotyledons</taxon>
        <taxon>Gunneridae</taxon>
        <taxon>Pentapetalae</taxon>
        <taxon>asterids</taxon>
        <taxon>Ericales</taxon>
        <taxon>Actinidiaceae</taxon>
        <taxon>Actinidia</taxon>
    </lineage>
</organism>
<evidence type="ECO:0000313" key="2">
    <source>
        <dbReference type="EMBL" id="GFY92606.1"/>
    </source>
</evidence>
<name>A0A7J0F2E1_9ERIC</name>
<evidence type="ECO:0000256" key="1">
    <source>
        <dbReference type="SAM" id="MobiDB-lite"/>
    </source>
</evidence>
<accession>A0A7J0F2E1</accession>
<dbReference type="EMBL" id="BJWL01000008">
    <property type="protein sequence ID" value="GFY92606.1"/>
    <property type="molecule type" value="Genomic_DNA"/>
</dbReference>
<feature type="region of interest" description="Disordered" evidence="1">
    <location>
        <begin position="50"/>
        <end position="111"/>
    </location>
</feature>
<gene>
    <name evidence="2" type="ORF">Acr_08g0010020</name>
</gene>
<evidence type="ECO:0000313" key="3">
    <source>
        <dbReference type="Proteomes" id="UP000585474"/>
    </source>
</evidence>
<keyword evidence="2" id="KW-0489">Methyltransferase</keyword>
<dbReference type="GO" id="GO:0032259">
    <property type="term" value="P:methylation"/>
    <property type="evidence" value="ECO:0007669"/>
    <property type="project" value="UniProtKB-KW"/>
</dbReference>
<protein>
    <submittedName>
        <fullName evidence="2">S-adenosyl-L-methionine-dependent methyltransferases superfamily protein</fullName>
    </submittedName>
</protein>
<dbReference type="Proteomes" id="UP000585474">
    <property type="component" value="Unassembled WGS sequence"/>
</dbReference>
<feature type="compositionally biased region" description="Basic residues" evidence="1">
    <location>
        <begin position="80"/>
        <end position="89"/>
    </location>
</feature>
<keyword evidence="3" id="KW-1185">Reference proteome</keyword>